<keyword evidence="1" id="KW-0472">Membrane</keyword>
<evidence type="ECO:0000256" key="1">
    <source>
        <dbReference type="SAM" id="Phobius"/>
    </source>
</evidence>
<dbReference type="OrthoDB" id="8708240at2"/>
<keyword evidence="1" id="KW-0812">Transmembrane</keyword>
<feature type="transmembrane region" description="Helical" evidence="1">
    <location>
        <begin position="12"/>
        <end position="33"/>
    </location>
</feature>
<accession>A0A5B8XEQ5</accession>
<name>A0A5B8XEQ5_9RICK</name>
<sequence>MRKIIHSCESEYYFVRNVIWLFFALNFLVWFFLTKNIKPDLTITPVPPGKHLMKFFSMGDDSFIYRHFGYKIQMAGDDYGTTTPLKDYNYAKLQKWFLLLNEFDPISEYIPSLAGLYYSNSQNPLDNIYIVDYLISFAKRDPSRYWRWLTTASYLSAIKLKDMTRVEEASKLLLTTNEKVPLWAKTVGIFMMTKKDLCSSLNLIASLEQEQFELLATDKVFSGKSPEENIFVQIILNRITEIKKNPQAAQKCKVSKYKIDKYKEFIPTKKDGK</sequence>
<gene>
    <name evidence="2" type="ORF">Deia_00956</name>
</gene>
<keyword evidence="1" id="KW-1133">Transmembrane helix</keyword>
<evidence type="ECO:0000313" key="2">
    <source>
        <dbReference type="EMBL" id="QED23743.1"/>
    </source>
</evidence>
<keyword evidence="3" id="KW-1185">Reference proteome</keyword>
<evidence type="ECO:0000313" key="3">
    <source>
        <dbReference type="Proteomes" id="UP000321934"/>
    </source>
</evidence>
<dbReference type="RefSeq" id="WP_146821069.1">
    <property type="nucleotide sequence ID" value="NZ_CP029077.1"/>
</dbReference>
<protein>
    <submittedName>
        <fullName evidence="2">Uncharacterized protein</fullName>
    </submittedName>
</protein>
<reference evidence="2 3" key="1">
    <citation type="journal article" date="2019" name="ISME J.">
        <title>Deianiraea, an extracellular bacterium associated with the ciliate Paramecium, suggests an alternative scenario for the evolution of Rickettsiales.</title>
        <authorList>
            <person name="Castelli M."/>
            <person name="Sabaneyeva E."/>
            <person name="Lanzoni O."/>
            <person name="Lebedeva N."/>
            <person name="Floriano A.M."/>
            <person name="Gaiarsa S."/>
            <person name="Benken K."/>
            <person name="Modeo L."/>
            <person name="Bandi C."/>
            <person name="Potekhin A."/>
            <person name="Sassera D."/>
            <person name="Petroni G."/>
        </authorList>
    </citation>
    <scope>NUCLEOTIDE SEQUENCE [LARGE SCALE GENOMIC DNA]</scope>
    <source>
        <strain evidence="2">CyL4-1</strain>
    </source>
</reference>
<organism evidence="2 3">
    <name type="scientific">Candidatus Deianiraea vastatrix</name>
    <dbReference type="NCBI Taxonomy" id="2163644"/>
    <lineage>
        <taxon>Bacteria</taxon>
        <taxon>Pseudomonadati</taxon>
        <taxon>Pseudomonadota</taxon>
        <taxon>Alphaproteobacteria</taxon>
        <taxon>Rickettsiales</taxon>
        <taxon>Candidatus Deianiraeaceae</taxon>
        <taxon>Candidatus Deianiraea</taxon>
    </lineage>
</organism>
<dbReference type="EMBL" id="CP029077">
    <property type="protein sequence ID" value="QED23743.1"/>
    <property type="molecule type" value="Genomic_DNA"/>
</dbReference>
<dbReference type="AlphaFoldDB" id="A0A5B8XEQ5"/>
<proteinExistence type="predicted"/>
<dbReference type="Proteomes" id="UP000321934">
    <property type="component" value="Chromosome"/>
</dbReference>